<evidence type="ECO:0000259" key="3">
    <source>
        <dbReference type="Pfam" id="PF06791"/>
    </source>
</evidence>
<dbReference type="EMBL" id="MT143987">
    <property type="protein sequence ID" value="QJA45242.1"/>
    <property type="molecule type" value="Genomic_DNA"/>
</dbReference>
<dbReference type="InterPro" id="IPR009628">
    <property type="entry name" value="Phage_tape_measure_N"/>
</dbReference>
<feature type="transmembrane region" description="Helical" evidence="2">
    <location>
        <begin position="143"/>
        <end position="164"/>
    </location>
</feature>
<keyword evidence="2" id="KW-1133">Transmembrane helix</keyword>
<keyword evidence="2" id="KW-0472">Membrane</keyword>
<evidence type="ECO:0000256" key="1">
    <source>
        <dbReference type="SAM" id="MobiDB-lite"/>
    </source>
</evidence>
<feature type="domain" description="Bacteriophage tail tape measure N-terminal" evidence="3">
    <location>
        <begin position="71"/>
        <end position="204"/>
    </location>
</feature>
<accession>A0A6H1ZCQ1</accession>
<keyword evidence="2" id="KW-0812">Transmembrane</keyword>
<dbReference type="AlphaFoldDB" id="A0A6H1ZCQ1"/>
<gene>
    <name evidence="4" type="ORF">TM448A00198_0057</name>
</gene>
<feature type="region of interest" description="Disordered" evidence="1">
    <location>
        <begin position="379"/>
        <end position="400"/>
    </location>
</feature>
<sequence length="690" mass="71300">MTDLATLGIRVEAQEVATADQHLDNLTASAARAEKSVDGLAAAARRADGATSTMNVAVRHQQQVMTASRNAMGLTTAEGLNLSRQFADIGVTAAMGMNPLMIALQQGPQLLDIFQMAAIRTGTTVRATMAAAAAAMATALAPFLPIIAAAGIAIGATAAAWGLATRSMSNDVGDLTKSMGLNEDQLKRLKDENVSTTITAGDAWRGLGTTIKEVFQETFGDELKWVSERWNEFMTFAGKAALAAAAGIGAAFIGTYNVIRNNWRSLPAVIGDAAITAANIAIRAVEGIVNAGIAGLNKLIQGARGLSAINPAFRLAGGMGDIGNVSFGRIDNPFAGAAATLGTNAAGEYVASFQQNLQAMAGFYERWMDNAEASGRARIRKAAGEAGDGNSARAERGPRETLQPFSRVDIDPFVVRVADLVNPLRLIADELQLIDGLARETAQGLASAFGESGRALGDLLTTMTAYQSRMAEINLAESEGRRSAMQAERDRTTAQIANYGDMLGAAKGFFAEGSDGYRALQAAEAAYRVFQFAMSVQAMAMGAAETSAHVAQSGVKAAASTTAGAANIFEKLGPFGFPVVAAMLAVLASLGMKGKGGGGGSTSSVDASVSTSQGYSQQASAVQDSFAASVAQRVEVKVTADRDGLNAYVAQTARQEAAPMVAQGMAAASGATRAQVFADLDKSRTYGRGG</sequence>
<dbReference type="Pfam" id="PF06791">
    <property type="entry name" value="TMP_2"/>
    <property type="match status" value="1"/>
</dbReference>
<name>A0A6H1ZCQ1_9ZZZZ</name>
<protein>
    <submittedName>
        <fullName evidence="4">Putative tail length tape measure protein</fullName>
    </submittedName>
</protein>
<proteinExistence type="predicted"/>
<reference evidence="4" key="1">
    <citation type="submission" date="2020-03" db="EMBL/GenBank/DDBJ databases">
        <title>The deep terrestrial virosphere.</title>
        <authorList>
            <person name="Holmfeldt K."/>
            <person name="Nilsson E."/>
            <person name="Simone D."/>
            <person name="Lopez-Fernandez M."/>
            <person name="Wu X."/>
            <person name="de Brujin I."/>
            <person name="Lundin D."/>
            <person name="Andersson A."/>
            <person name="Bertilsson S."/>
            <person name="Dopson M."/>
        </authorList>
    </citation>
    <scope>NUCLEOTIDE SEQUENCE</scope>
    <source>
        <strain evidence="4">TM448A00198</strain>
    </source>
</reference>
<evidence type="ECO:0000256" key="2">
    <source>
        <dbReference type="SAM" id="Phobius"/>
    </source>
</evidence>
<organism evidence="4">
    <name type="scientific">viral metagenome</name>
    <dbReference type="NCBI Taxonomy" id="1070528"/>
    <lineage>
        <taxon>unclassified sequences</taxon>
        <taxon>metagenomes</taxon>
        <taxon>organismal metagenomes</taxon>
    </lineage>
</organism>
<evidence type="ECO:0000313" key="4">
    <source>
        <dbReference type="EMBL" id="QJA45242.1"/>
    </source>
</evidence>